<dbReference type="CDD" id="cd03801">
    <property type="entry name" value="GT4_PimA-like"/>
    <property type="match status" value="1"/>
</dbReference>
<dbReference type="Proteomes" id="UP000461730">
    <property type="component" value="Unassembled WGS sequence"/>
</dbReference>
<keyword evidence="3" id="KW-0808">Transferase</keyword>
<evidence type="ECO:0000313" key="4">
    <source>
        <dbReference type="Proteomes" id="UP000461730"/>
    </source>
</evidence>
<evidence type="ECO:0000259" key="2">
    <source>
        <dbReference type="Pfam" id="PF13439"/>
    </source>
</evidence>
<dbReference type="PANTHER" id="PTHR45947:SF3">
    <property type="entry name" value="SULFOQUINOVOSYL TRANSFERASE SQD2"/>
    <property type="match status" value="1"/>
</dbReference>
<feature type="domain" description="Glycosyl transferase family 1" evidence="1">
    <location>
        <begin position="232"/>
        <end position="384"/>
    </location>
</feature>
<dbReference type="Gene3D" id="3.40.50.2000">
    <property type="entry name" value="Glycogen Phosphorylase B"/>
    <property type="match status" value="2"/>
</dbReference>
<organism evidence="3 4">
    <name type="scientific">Chitinophaga tropicalis</name>
    <dbReference type="NCBI Taxonomy" id="2683588"/>
    <lineage>
        <taxon>Bacteria</taxon>
        <taxon>Pseudomonadati</taxon>
        <taxon>Bacteroidota</taxon>
        <taxon>Chitinophagia</taxon>
        <taxon>Chitinophagales</taxon>
        <taxon>Chitinophagaceae</taxon>
        <taxon>Chitinophaga</taxon>
    </lineage>
</organism>
<dbReference type="EMBL" id="WRXN01000012">
    <property type="protein sequence ID" value="MVT11297.1"/>
    <property type="molecule type" value="Genomic_DNA"/>
</dbReference>
<dbReference type="SUPFAM" id="SSF53756">
    <property type="entry name" value="UDP-Glycosyltransferase/glycogen phosphorylase"/>
    <property type="match status" value="1"/>
</dbReference>
<dbReference type="GO" id="GO:0016757">
    <property type="term" value="F:glycosyltransferase activity"/>
    <property type="evidence" value="ECO:0007669"/>
    <property type="project" value="InterPro"/>
</dbReference>
<keyword evidence="4" id="KW-1185">Reference proteome</keyword>
<feature type="domain" description="Glycosyltransferase subfamily 4-like N-terminal" evidence="2">
    <location>
        <begin position="70"/>
        <end position="202"/>
    </location>
</feature>
<evidence type="ECO:0000313" key="3">
    <source>
        <dbReference type="EMBL" id="MVT11297.1"/>
    </source>
</evidence>
<sequence length="437" mass="49448">MEGGLSSEKAVAPKKNIAFFITNAGKPTPATGPVYPFTYDLLNTFFMKKMIAIHLKDDRSGSSLIFRQSLEALAEKGMTVHLITTRTNDTPGFLTDVPGIQYHYIRNYERGDKWRTFFSFLLAQLLIFRKVLGLIEPGDSVYINTLLPFGAAWAGRLKNAPITYHIHETAVHPAYMRKFLLYMAQQMATHVIFGSRYVKTQMNFPKSTHHIIHSCLPESFVQEALLHTNHGSRKTVLMIASPGHESGVMELLQLAGLMPSTRFELVLNASRKERKEFFGLRLIPDNVIVYGPQINLHPFYQRAAVVLNLSQTEHYQDIFDISILQAMSYGRPVIVPLAGGANELVAHGWNGYRISGHYLEQVRRHVEQLLHNKPLYADMSCAAQLVASQFKPQVFKQQVEDIFLEGNVFTPGRKKEQLAEVLLYPAALQDYINNSLN</sequence>
<protein>
    <submittedName>
        <fullName evidence="3">Glycosyltransferase</fullName>
    </submittedName>
</protein>
<reference evidence="3 4" key="1">
    <citation type="submission" date="2019-12" db="EMBL/GenBank/DDBJ databases">
        <title>Chitinophaga sp. strain ysch24 (GDMCC 1.1355), whole genome shotgun sequence.</title>
        <authorList>
            <person name="Zhang X."/>
        </authorList>
    </citation>
    <scope>NUCLEOTIDE SEQUENCE [LARGE SCALE GENOMIC DNA]</scope>
    <source>
        <strain evidence="4">ysch24</strain>
    </source>
</reference>
<dbReference type="InterPro" id="IPR050194">
    <property type="entry name" value="Glycosyltransferase_grp1"/>
</dbReference>
<dbReference type="Pfam" id="PF00534">
    <property type="entry name" value="Glycos_transf_1"/>
    <property type="match status" value="1"/>
</dbReference>
<accession>A0A7K1UAA6</accession>
<name>A0A7K1UAA6_9BACT</name>
<dbReference type="Pfam" id="PF13439">
    <property type="entry name" value="Glyco_transf_4"/>
    <property type="match status" value="1"/>
</dbReference>
<proteinExistence type="predicted"/>
<evidence type="ECO:0000259" key="1">
    <source>
        <dbReference type="Pfam" id="PF00534"/>
    </source>
</evidence>
<comment type="caution">
    <text evidence="3">The sequence shown here is derived from an EMBL/GenBank/DDBJ whole genome shotgun (WGS) entry which is preliminary data.</text>
</comment>
<dbReference type="InterPro" id="IPR001296">
    <property type="entry name" value="Glyco_trans_1"/>
</dbReference>
<dbReference type="InterPro" id="IPR028098">
    <property type="entry name" value="Glyco_trans_4-like_N"/>
</dbReference>
<dbReference type="AlphaFoldDB" id="A0A7K1UAA6"/>
<gene>
    <name evidence="3" type="ORF">GO493_23715</name>
</gene>
<dbReference type="PANTHER" id="PTHR45947">
    <property type="entry name" value="SULFOQUINOVOSYL TRANSFERASE SQD2"/>
    <property type="match status" value="1"/>
</dbReference>